<reference evidence="2" key="4">
    <citation type="submission" date="2019-03" db="UniProtKB">
        <authorList>
            <consortium name="EnsemblPlants"/>
        </authorList>
    </citation>
    <scope>IDENTIFICATION</scope>
</reference>
<reference evidence="2" key="3">
    <citation type="journal article" date="2017" name="Nature">
        <title>Genome sequence of the progenitor of the wheat D genome Aegilops tauschii.</title>
        <authorList>
            <person name="Luo M.C."/>
            <person name="Gu Y.Q."/>
            <person name="Puiu D."/>
            <person name="Wang H."/>
            <person name="Twardziok S.O."/>
            <person name="Deal K.R."/>
            <person name="Huo N."/>
            <person name="Zhu T."/>
            <person name="Wang L."/>
            <person name="Wang Y."/>
            <person name="McGuire P.E."/>
            <person name="Liu S."/>
            <person name="Long H."/>
            <person name="Ramasamy R.K."/>
            <person name="Rodriguez J.C."/>
            <person name="Van S.L."/>
            <person name="Yuan L."/>
            <person name="Wang Z."/>
            <person name="Xia Z."/>
            <person name="Xiao L."/>
            <person name="Anderson O.D."/>
            <person name="Ouyang S."/>
            <person name="Liang Y."/>
            <person name="Zimin A.V."/>
            <person name="Pertea G."/>
            <person name="Qi P."/>
            <person name="Bennetzen J.L."/>
            <person name="Dai X."/>
            <person name="Dawson M.W."/>
            <person name="Muller H.G."/>
            <person name="Kugler K."/>
            <person name="Rivarola-Duarte L."/>
            <person name="Spannagl M."/>
            <person name="Mayer K.F.X."/>
            <person name="Lu F.H."/>
            <person name="Bevan M.W."/>
            <person name="Leroy P."/>
            <person name="Li P."/>
            <person name="You F.M."/>
            <person name="Sun Q."/>
            <person name="Liu Z."/>
            <person name="Lyons E."/>
            <person name="Wicker T."/>
            <person name="Salzberg S.L."/>
            <person name="Devos K.M."/>
            <person name="Dvorak J."/>
        </authorList>
    </citation>
    <scope>NUCLEOTIDE SEQUENCE [LARGE SCALE GENOMIC DNA]</scope>
    <source>
        <strain evidence="2">cv. AL8/78</strain>
    </source>
</reference>
<organism evidence="2 3">
    <name type="scientific">Aegilops tauschii subsp. strangulata</name>
    <name type="common">Goatgrass</name>
    <dbReference type="NCBI Taxonomy" id="200361"/>
    <lineage>
        <taxon>Eukaryota</taxon>
        <taxon>Viridiplantae</taxon>
        <taxon>Streptophyta</taxon>
        <taxon>Embryophyta</taxon>
        <taxon>Tracheophyta</taxon>
        <taxon>Spermatophyta</taxon>
        <taxon>Magnoliopsida</taxon>
        <taxon>Liliopsida</taxon>
        <taxon>Poales</taxon>
        <taxon>Poaceae</taxon>
        <taxon>BOP clade</taxon>
        <taxon>Pooideae</taxon>
        <taxon>Triticodae</taxon>
        <taxon>Triticeae</taxon>
        <taxon>Triticinae</taxon>
        <taxon>Aegilops</taxon>
    </lineage>
</organism>
<dbReference type="Gramene" id="AET5Gv20823600.1">
    <property type="protein sequence ID" value="AET5Gv20823600.1"/>
    <property type="gene ID" value="AET5Gv20823600"/>
</dbReference>
<evidence type="ECO:0000313" key="2">
    <source>
        <dbReference type="EnsemblPlants" id="AET5Gv20823600.1"/>
    </source>
</evidence>
<dbReference type="EnsemblPlants" id="AET5Gv20823600.1">
    <property type="protein sequence ID" value="AET5Gv20823600.1"/>
    <property type="gene ID" value="AET5Gv20823600"/>
</dbReference>
<evidence type="ECO:0000313" key="3">
    <source>
        <dbReference type="Proteomes" id="UP000015105"/>
    </source>
</evidence>
<keyword evidence="3" id="KW-1185">Reference proteome</keyword>
<evidence type="ECO:0000256" key="1">
    <source>
        <dbReference type="SAM" id="MobiDB-lite"/>
    </source>
</evidence>
<feature type="region of interest" description="Disordered" evidence="1">
    <location>
        <begin position="1"/>
        <end position="103"/>
    </location>
</feature>
<feature type="compositionally biased region" description="Low complexity" evidence="1">
    <location>
        <begin position="88"/>
        <end position="102"/>
    </location>
</feature>
<feature type="compositionally biased region" description="Polar residues" evidence="1">
    <location>
        <begin position="69"/>
        <end position="83"/>
    </location>
</feature>
<reference evidence="3" key="1">
    <citation type="journal article" date="2014" name="Science">
        <title>Ancient hybridizations among the ancestral genomes of bread wheat.</title>
        <authorList>
            <consortium name="International Wheat Genome Sequencing Consortium,"/>
            <person name="Marcussen T."/>
            <person name="Sandve S.R."/>
            <person name="Heier L."/>
            <person name="Spannagl M."/>
            <person name="Pfeifer M."/>
            <person name="Jakobsen K.S."/>
            <person name="Wulff B.B."/>
            <person name="Steuernagel B."/>
            <person name="Mayer K.F."/>
            <person name="Olsen O.A."/>
        </authorList>
    </citation>
    <scope>NUCLEOTIDE SEQUENCE [LARGE SCALE GENOMIC DNA]</scope>
    <source>
        <strain evidence="3">cv. AL8/78</strain>
    </source>
</reference>
<dbReference type="AlphaFoldDB" id="A0A453LKV6"/>
<sequence>MYVDGRSVAYDDDGRQRPATAQHVVVPAGGWVVGGAGDTTTRARRQDGQVELERSHTSTQAAWKPWPQCGSTRTSSPRANSARQMAHSGRSPSSSSTSLGSGLHDTVGSDCSVFFSRPPHGALAAGPSTEKAEGLQSREQRATMASPTTHSRKQSTAITIRTVSVCALVPPPSMVAAGGAAIAARRSTDCCSRWRGIVWFVLGGRWVDRPTG</sequence>
<accession>A0A453LKV6</accession>
<feature type="compositionally biased region" description="Polar residues" evidence="1">
    <location>
        <begin position="143"/>
        <end position="156"/>
    </location>
</feature>
<protein>
    <submittedName>
        <fullName evidence="2">Uncharacterized protein</fullName>
    </submittedName>
</protein>
<feature type="compositionally biased region" description="Basic and acidic residues" evidence="1">
    <location>
        <begin position="130"/>
        <end position="141"/>
    </location>
</feature>
<proteinExistence type="predicted"/>
<dbReference type="Proteomes" id="UP000015105">
    <property type="component" value="Chromosome 5D"/>
</dbReference>
<reference evidence="2" key="5">
    <citation type="journal article" date="2021" name="G3 (Bethesda)">
        <title>Aegilops tauschii genome assembly Aet v5.0 features greater sequence contiguity and improved annotation.</title>
        <authorList>
            <person name="Wang L."/>
            <person name="Zhu T."/>
            <person name="Rodriguez J.C."/>
            <person name="Deal K.R."/>
            <person name="Dubcovsky J."/>
            <person name="McGuire P.E."/>
            <person name="Lux T."/>
            <person name="Spannagl M."/>
            <person name="Mayer K.F.X."/>
            <person name="Baldrich P."/>
            <person name="Meyers B.C."/>
            <person name="Huo N."/>
            <person name="Gu Y.Q."/>
            <person name="Zhou H."/>
            <person name="Devos K.M."/>
            <person name="Bennetzen J.L."/>
            <person name="Unver T."/>
            <person name="Budak H."/>
            <person name="Gulick P.J."/>
            <person name="Galiba G."/>
            <person name="Kalapos B."/>
            <person name="Nelson D.R."/>
            <person name="Li P."/>
            <person name="You F.M."/>
            <person name="Luo M.C."/>
            <person name="Dvorak J."/>
        </authorList>
    </citation>
    <scope>NUCLEOTIDE SEQUENCE [LARGE SCALE GENOMIC DNA]</scope>
    <source>
        <strain evidence="2">cv. AL8/78</strain>
    </source>
</reference>
<feature type="region of interest" description="Disordered" evidence="1">
    <location>
        <begin position="122"/>
        <end position="156"/>
    </location>
</feature>
<feature type="compositionally biased region" description="Basic and acidic residues" evidence="1">
    <location>
        <begin position="44"/>
        <end position="56"/>
    </location>
</feature>
<name>A0A453LKV6_AEGTS</name>
<reference evidence="3" key="2">
    <citation type="journal article" date="2017" name="Nat. Plants">
        <title>The Aegilops tauschii genome reveals multiple impacts of transposons.</title>
        <authorList>
            <person name="Zhao G."/>
            <person name="Zou C."/>
            <person name="Li K."/>
            <person name="Wang K."/>
            <person name="Li T."/>
            <person name="Gao L."/>
            <person name="Zhang X."/>
            <person name="Wang H."/>
            <person name="Yang Z."/>
            <person name="Liu X."/>
            <person name="Jiang W."/>
            <person name="Mao L."/>
            <person name="Kong X."/>
            <person name="Jiao Y."/>
            <person name="Jia J."/>
        </authorList>
    </citation>
    <scope>NUCLEOTIDE SEQUENCE [LARGE SCALE GENOMIC DNA]</scope>
    <source>
        <strain evidence="3">cv. AL8/78</strain>
    </source>
</reference>